<keyword evidence="2" id="KW-0812">Transmembrane</keyword>
<dbReference type="EMBL" id="PJQD01000115">
    <property type="protein sequence ID" value="POY70499.1"/>
    <property type="molecule type" value="Genomic_DNA"/>
</dbReference>
<protein>
    <submittedName>
        <fullName evidence="3">Uncharacterized protein</fullName>
    </submittedName>
</protein>
<reference evidence="3 4" key="1">
    <citation type="journal article" date="2018" name="Front. Microbiol.">
        <title>Prospects for Fungal Bioremediation of Acidic Radioactive Waste Sites: Characterization and Genome Sequence of Rhodotorula taiwanensis MD1149.</title>
        <authorList>
            <person name="Tkavc R."/>
            <person name="Matrosova V.Y."/>
            <person name="Grichenko O.E."/>
            <person name="Gostincar C."/>
            <person name="Volpe R.P."/>
            <person name="Klimenkova P."/>
            <person name="Gaidamakova E.K."/>
            <person name="Zhou C.E."/>
            <person name="Stewart B.J."/>
            <person name="Lyman M.G."/>
            <person name="Malfatti S.A."/>
            <person name="Rubinfeld B."/>
            <person name="Courtot M."/>
            <person name="Singh J."/>
            <person name="Dalgard C.L."/>
            <person name="Hamilton T."/>
            <person name="Frey K.G."/>
            <person name="Gunde-Cimerman N."/>
            <person name="Dugan L."/>
            <person name="Daly M.J."/>
        </authorList>
    </citation>
    <scope>NUCLEOTIDE SEQUENCE [LARGE SCALE GENOMIC DNA]</scope>
    <source>
        <strain evidence="3 4">MD1149</strain>
    </source>
</reference>
<keyword evidence="4" id="KW-1185">Reference proteome</keyword>
<dbReference type="AlphaFoldDB" id="A0A2S5B142"/>
<dbReference type="Proteomes" id="UP000237144">
    <property type="component" value="Unassembled WGS sequence"/>
</dbReference>
<evidence type="ECO:0000313" key="4">
    <source>
        <dbReference type="Proteomes" id="UP000237144"/>
    </source>
</evidence>
<evidence type="ECO:0000313" key="3">
    <source>
        <dbReference type="EMBL" id="POY70499.1"/>
    </source>
</evidence>
<proteinExistence type="predicted"/>
<feature type="transmembrane region" description="Helical" evidence="2">
    <location>
        <begin position="38"/>
        <end position="60"/>
    </location>
</feature>
<sequence length="125" mass="14305">MSELDESRILDCPRDRIHYTPSGRPWCNRWELSRGERLAAMIAPPICVVLLLCAITFVLVRVNVLRRRLVACEGRFSTCEAALATLDSERKKDRDAYYHAGWKHGRERERSACPSAYSATPAREL</sequence>
<feature type="region of interest" description="Disordered" evidence="1">
    <location>
        <begin position="104"/>
        <end position="125"/>
    </location>
</feature>
<gene>
    <name evidence="3" type="ORF">BMF94_6413</name>
</gene>
<accession>A0A2S5B142</accession>
<comment type="caution">
    <text evidence="3">The sequence shown here is derived from an EMBL/GenBank/DDBJ whole genome shotgun (WGS) entry which is preliminary data.</text>
</comment>
<evidence type="ECO:0000256" key="1">
    <source>
        <dbReference type="SAM" id="MobiDB-lite"/>
    </source>
</evidence>
<name>A0A2S5B142_9BASI</name>
<keyword evidence="2" id="KW-1133">Transmembrane helix</keyword>
<evidence type="ECO:0000256" key="2">
    <source>
        <dbReference type="SAM" id="Phobius"/>
    </source>
</evidence>
<keyword evidence="2" id="KW-0472">Membrane</keyword>
<organism evidence="3 4">
    <name type="scientific">Rhodotorula taiwanensis</name>
    <dbReference type="NCBI Taxonomy" id="741276"/>
    <lineage>
        <taxon>Eukaryota</taxon>
        <taxon>Fungi</taxon>
        <taxon>Dikarya</taxon>
        <taxon>Basidiomycota</taxon>
        <taxon>Pucciniomycotina</taxon>
        <taxon>Microbotryomycetes</taxon>
        <taxon>Sporidiobolales</taxon>
        <taxon>Sporidiobolaceae</taxon>
        <taxon>Rhodotorula</taxon>
    </lineage>
</organism>